<organism evidence="1 2">
    <name type="scientific">Ajellomyces capsulatus (strain G186AR / H82 / ATCC MYA-2454 / RMSCC 2432)</name>
    <name type="common">Darling's disease fungus</name>
    <name type="synonym">Histoplasma capsulatum</name>
    <dbReference type="NCBI Taxonomy" id="447093"/>
    <lineage>
        <taxon>Eukaryota</taxon>
        <taxon>Fungi</taxon>
        <taxon>Dikarya</taxon>
        <taxon>Ascomycota</taxon>
        <taxon>Pezizomycotina</taxon>
        <taxon>Eurotiomycetes</taxon>
        <taxon>Eurotiomycetidae</taxon>
        <taxon>Onygenales</taxon>
        <taxon>Ajellomycetaceae</taxon>
        <taxon>Histoplasma</taxon>
    </lineage>
</organism>
<dbReference type="GeneID" id="69035669"/>
<dbReference type="HOGENOM" id="CLU_1758285_0_0_1"/>
<dbReference type="RefSeq" id="XP_045289597.1">
    <property type="nucleotide sequence ID" value="XM_045429702.1"/>
</dbReference>
<name>C0NH31_AJECG</name>
<proteinExistence type="predicted"/>
<protein>
    <submittedName>
        <fullName evidence="1">Uncharacterized protein</fullName>
    </submittedName>
</protein>
<sequence>MPPDNNGLHSVLVQGSLIKRGSEFVGYEQGLASIGRSSEWTRILGPVQLPGMVGNRWLPTLRCTPESQEDFDTSAFNRRKADPRKPRLTIRNKHNLDSMFEEPEFKPPLSSQGLRNSALESPQLLKVIPEHTSWLLGQKSSFTSAMLL</sequence>
<gene>
    <name evidence="1" type="ORF">HCBG_02653</name>
</gene>
<dbReference type="AlphaFoldDB" id="C0NH31"/>
<accession>C0NH31</accession>
<evidence type="ECO:0000313" key="2">
    <source>
        <dbReference type="Proteomes" id="UP000001631"/>
    </source>
</evidence>
<evidence type="ECO:0000313" key="1">
    <source>
        <dbReference type="EMBL" id="EEH09116.1"/>
    </source>
</evidence>
<dbReference type="Proteomes" id="UP000001631">
    <property type="component" value="Unassembled WGS sequence"/>
</dbReference>
<keyword evidence="2" id="KW-1185">Reference proteome</keyword>
<dbReference type="InParanoid" id="C0NH31"/>
<dbReference type="EMBL" id="GG663365">
    <property type="protein sequence ID" value="EEH09116.1"/>
    <property type="molecule type" value="Genomic_DNA"/>
</dbReference>
<reference evidence="1" key="1">
    <citation type="submission" date="2009-02" db="EMBL/GenBank/DDBJ databases">
        <title>The Genome Sequence of Ajellomyces capsulatus strain G186AR.</title>
        <authorList>
            <consortium name="The Broad Institute Genome Sequencing Platform"/>
            <person name="Champion M."/>
            <person name="Cuomo C."/>
            <person name="Ma L.-J."/>
            <person name="Henn M.R."/>
            <person name="Sil A."/>
            <person name="Goldman B."/>
            <person name="Young S.K."/>
            <person name="Kodira C.D."/>
            <person name="Zeng Q."/>
            <person name="Koehrsen M."/>
            <person name="Alvarado L."/>
            <person name="Berlin A."/>
            <person name="Borenstein D."/>
            <person name="Chen Z."/>
            <person name="Engels R."/>
            <person name="Freedman E."/>
            <person name="Gellesch M."/>
            <person name="Goldberg J."/>
            <person name="Griggs A."/>
            <person name="Gujja S."/>
            <person name="Heiman D."/>
            <person name="Hepburn T."/>
            <person name="Howarth C."/>
            <person name="Jen D."/>
            <person name="Larson L."/>
            <person name="Lewis B."/>
            <person name="Mehta T."/>
            <person name="Park D."/>
            <person name="Pearson M."/>
            <person name="Roberts A."/>
            <person name="Saif S."/>
            <person name="Shea T."/>
            <person name="Shenoy N."/>
            <person name="Sisk P."/>
            <person name="Stolte C."/>
            <person name="Sykes S."/>
            <person name="Walk T."/>
            <person name="White J."/>
            <person name="Yandava C."/>
            <person name="Klein B."/>
            <person name="McEwen J.G."/>
            <person name="Puccia R."/>
            <person name="Goldman G.H."/>
            <person name="Felipe M.S."/>
            <person name="Nino-Vega G."/>
            <person name="San-Blas G."/>
            <person name="Taylor J."/>
            <person name="Mendoza L."/>
            <person name="Galagan J."/>
            <person name="Nusbaum C."/>
            <person name="Birren B."/>
        </authorList>
    </citation>
    <scope>NUCLEOTIDE SEQUENCE</scope>
    <source>
        <strain evidence="1">G186AR</strain>
    </source>
</reference>